<accession>A0A377Q2L0</accession>
<evidence type="ECO:0000313" key="2">
    <source>
        <dbReference type="Proteomes" id="UP000255269"/>
    </source>
</evidence>
<dbReference type="Proteomes" id="UP000255269">
    <property type="component" value="Unassembled WGS sequence"/>
</dbReference>
<dbReference type="AlphaFoldDB" id="A0A377Q2L0"/>
<proteinExistence type="predicted"/>
<dbReference type="EMBL" id="UGJF01000002">
    <property type="protein sequence ID" value="STQ88960.1"/>
    <property type="molecule type" value="Genomic_DNA"/>
</dbReference>
<reference evidence="1 2" key="1">
    <citation type="submission" date="2018-06" db="EMBL/GenBank/DDBJ databases">
        <authorList>
            <consortium name="Pathogen Informatics"/>
            <person name="Doyle S."/>
        </authorList>
    </citation>
    <scope>NUCLEOTIDE SEQUENCE [LARGE SCALE GENOMIC DNA]</scope>
    <source>
        <strain evidence="1 2">NCTC13156</strain>
    </source>
</reference>
<name>A0A377Q2L0_9HELI</name>
<sequence>MKLKYWIRGSKGVKEGDFRNLEDFNNYINPNSHISYFDGKNEDLIATIREYGLQPINGFYYSDGSLFNYMGFDEAERDKFILDELPTHFVFNADKNNFISTDGKNYDHFFMEFSTEKLKEILEDEGIFEEIPEELFNFEKARKALELICKYELTTKEDSPRTLAKFWKNSNYDSYLKEYDYDDLNDKKYELSFIEVAKEQIFYSLCDKFKILDYSLHSKINFEAKDENDITIKYSDETKKLIEDYCIKSYLRGKITPVDEEKLQDIFELDVEEMKSKAEYIDGIREHIGSPYYTLLETIYERSIPNFFAEYGNFLDKIEENYNGTLQDVSESLPFFAEDYDDIYSDNEYELREWLDDEAFQCGEDSSLRFVEKHLKVDLDDLINDNGNGFKRKLIEAFVYSYSCSAHELIKEYKEENIMTLGGR</sequence>
<organism evidence="1 2">
    <name type="scientific">Helicobacter pullorum</name>
    <dbReference type="NCBI Taxonomy" id="35818"/>
    <lineage>
        <taxon>Bacteria</taxon>
        <taxon>Pseudomonadati</taxon>
        <taxon>Campylobacterota</taxon>
        <taxon>Epsilonproteobacteria</taxon>
        <taxon>Campylobacterales</taxon>
        <taxon>Helicobacteraceae</taxon>
        <taxon>Helicobacter</taxon>
    </lineage>
</organism>
<gene>
    <name evidence="1" type="ORF">NCTC13156_01767</name>
</gene>
<protein>
    <submittedName>
        <fullName evidence="1">Uncharacterized protein</fullName>
    </submittedName>
</protein>
<evidence type="ECO:0000313" key="1">
    <source>
        <dbReference type="EMBL" id="STQ88960.1"/>
    </source>
</evidence>
<dbReference type="RefSeq" id="WP_115057347.1">
    <property type="nucleotide sequence ID" value="NZ_UGJF01000002.1"/>
</dbReference>